<evidence type="ECO:0000313" key="3">
    <source>
        <dbReference type="EMBL" id="TWP26149.1"/>
    </source>
</evidence>
<keyword evidence="1" id="KW-0472">Membrane</keyword>
<dbReference type="AlphaFoldDB" id="A0A563D7V1"/>
<sequence>MKIKPIYVVNIVFIALIIALLFTPLRGYLQKIQSSTAESKYAKISQLTPEQYNIELKGVNTPDVNFKDFKGKKIFLNFWATWCPICKSEMPDIQTLYNSSKQDYQFVLIYMKDDRKKVEEYLKENSYTFPVYEAVSPIETSLLPTEYPTTFLIKENGEIQEKVIGARDWKNLKF</sequence>
<dbReference type="PANTHER" id="PTHR42852">
    <property type="entry name" value="THIOL:DISULFIDE INTERCHANGE PROTEIN DSBE"/>
    <property type="match status" value="1"/>
</dbReference>
<reference evidence="3 4" key="1">
    <citation type="submission" date="2019-02" db="EMBL/GenBank/DDBJ databases">
        <title>Apibacter muscae sp. nov.: a novel member of the house fly microbiota.</title>
        <authorList>
            <person name="Park R."/>
        </authorList>
    </citation>
    <scope>NUCLEOTIDE SEQUENCE [LARGE SCALE GENOMIC DNA]</scope>
    <source>
        <strain evidence="3 4">AL1</strain>
    </source>
</reference>
<accession>A0A563D7V1</accession>
<organism evidence="3 4">
    <name type="scientific">Apibacter muscae</name>
    <dbReference type="NCBI Taxonomy" id="2509004"/>
    <lineage>
        <taxon>Bacteria</taxon>
        <taxon>Pseudomonadati</taxon>
        <taxon>Bacteroidota</taxon>
        <taxon>Flavobacteriia</taxon>
        <taxon>Flavobacteriales</taxon>
        <taxon>Weeksellaceae</taxon>
        <taxon>Apibacter</taxon>
    </lineage>
</organism>
<dbReference type="PROSITE" id="PS51352">
    <property type="entry name" value="THIOREDOXIN_2"/>
    <property type="match status" value="1"/>
</dbReference>
<evidence type="ECO:0000259" key="2">
    <source>
        <dbReference type="PROSITE" id="PS51352"/>
    </source>
</evidence>
<dbReference type="Gene3D" id="3.40.30.10">
    <property type="entry name" value="Glutaredoxin"/>
    <property type="match status" value="1"/>
</dbReference>
<proteinExistence type="predicted"/>
<dbReference type="CDD" id="cd02966">
    <property type="entry name" value="TlpA_like_family"/>
    <property type="match status" value="1"/>
</dbReference>
<evidence type="ECO:0000313" key="4">
    <source>
        <dbReference type="Proteomes" id="UP000319499"/>
    </source>
</evidence>
<dbReference type="InterPro" id="IPR013740">
    <property type="entry name" value="Redoxin"/>
</dbReference>
<keyword evidence="1" id="KW-0812">Transmembrane</keyword>
<dbReference type="InterPro" id="IPR050553">
    <property type="entry name" value="Thioredoxin_ResA/DsbE_sf"/>
</dbReference>
<gene>
    <name evidence="3" type="ORF">ETU09_10640</name>
</gene>
<keyword evidence="1" id="KW-1133">Transmembrane helix</keyword>
<dbReference type="Pfam" id="PF08534">
    <property type="entry name" value="Redoxin"/>
    <property type="match status" value="1"/>
</dbReference>
<dbReference type="SUPFAM" id="SSF52833">
    <property type="entry name" value="Thioredoxin-like"/>
    <property type="match status" value="1"/>
</dbReference>
<name>A0A563D7V1_9FLAO</name>
<dbReference type="InterPro" id="IPR036249">
    <property type="entry name" value="Thioredoxin-like_sf"/>
</dbReference>
<dbReference type="PANTHER" id="PTHR42852:SF13">
    <property type="entry name" value="PROTEIN DIPZ"/>
    <property type="match status" value="1"/>
</dbReference>
<dbReference type="RefSeq" id="WP_146293535.1">
    <property type="nucleotide sequence ID" value="NZ_SELH01000026.1"/>
</dbReference>
<protein>
    <submittedName>
        <fullName evidence="3">TlpA family protein disulfide reductase</fullName>
    </submittedName>
</protein>
<feature type="transmembrane region" description="Helical" evidence="1">
    <location>
        <begin position="6"/>
        <end position="25"/>
    </location>
</feature>
<evidence type="ECO:0000256" key="1">
    <source>
        <dbReference type="SAM" id="Phobius"/>
    </source>
</evidence>
<comment type="caution">
    <text evidence="3">The sequence shown here is derived from an EMBL/GenBank/DDBJ whole genome shotgun (WGS) entry which is preliminary data.</text>
</comment>
<dbReference type="GO" id="GO:0016491">
    <property type="term" value="F:oxidoreductase activity"/>
    <property type="evidence" value="ECO:0007669"/>
    <property type="project" value="InterPro"/>
</dbReference>
<keyword evidence="4" id="KW-1185">Reference proteome</keyword>
<dbReference type="InterPro" id="IPR013766">
    <property type="entry name" value="Thioredoxin_domain"/>
</dbReference>
<dbReference type="EMBL" id="SELH01000026">
    <property type="protein sequence ID" value="TWP26149.1"/>
    <property type="molecule type" value="Genomic_DNA"/>
</dbReference>
<dbReference type="OrthoDB" id="9815205at2"/>
<dbReference type="Proteomes" id="UP000319499">
    <property type="component" value="Unassembled WGS sequence"/>
</dbReference>
<feature type="domain" description="Thioredoxin" evidence="2">
    <location>
        <begin position="42"/>
        <end position="174"/>
    </location>
</feature>